<dbReference type="InterPro" id="IPR050221">
    <property type="entry name" value="26S_Proteasome_ATPase"/>
</dbReference>
<dbReference type="PANTHER" id="PTHR23073">
    <property type="entry name" value="26S PROTEASOME REGULATORY SUBUNIT"/>
    <property type="match status" value="1"/>
</dbReference>
<dbReference type="GO" id="GO:0005524">
    <property type="term" value="F:ATP binding"/>
    <property type="evidence" value="ECO:0007669"/>
    <property type="project" value="UniProtKB-KW"/>
</dbReference>
<keyword evidence="3" id="KW-0067">ATP-binding</keyword>
<keyword evidence="2" id="KW-0547">Nucleotide-binding</keyword>
<name>A0A1I5E0Q3_9PROT</name>
<dbReference type="GO" id="GO:0016887">
    <property type="term" value="F:ATP hydrolysis activity"/>
    <property type="evidence" value="ECO:0007669"/>
    <property type="project" value="InterPro"/>
</dbReference>
<evidence type="ECO:0000256" key="1">
    <source>
        <dbReference type="ARBA" id="ARBA00006914"/>
    </source>
</evidence>
<protein>
    <submittedName>
        <fullName evidence="5">ATPase family associated with various cellular activities (AAA)</fullName>
    </submittedName>
</protein>
<dbReference type="OrthoDB" id="9802352at2"/>
<dbReference type="SMART" id="SM00382">
    <property type="entry name" value="AAA"/>
    <property type="match status" value="1"/>
</dbReference>
<gene>
    <name evidence="5" type="ORF">SAMN05216386_2496</name>
</gene>
<proteinExistence type="inferred from homology"/>
<accession>A0A1I5E0Q3</accession>
<sequence>MANVTTPDDLEDYIPMLRKLDVARQRSAQLRDTGIEFLMEHLQPAEESDQPPVFGTWRHEYSLVVRALLTRHDQPFSKQEDEEKRLKLIKSVIDQLQKDEKGTLTLEKLAEHELSVLVAASVLRALVAQPGVAFSKTAMLCYYWIIRELYSADRTDWNIGGARAAPGSLVTAFTTGECVRALLSFADALRNTGNLIAEAGDYMERTTQLDELNNKYFNDHTPEALKEWVKAEKEQLCLAYFIKSRQLCRYLVLTLCPDRSKETLSTEEYRQQFKQELNDQLKETTENFAQVLHDIVAYRKKEYGNEISPTSKDALEICKNTLSICEERLYGSAESSSPSSISLKRKADVTRSASAHLIAFQAVQDARKRALEKFHSVEQCTAPEVKAFANACKDIKQGFDESARQVEKLLIPSRIYLSSILDRELALASLGESWDWQPSELACAAASYGKLTKAWGKDARFDRAVSDISKMISNRGQLANLRHFHQGPDGPRQMMSNAAALHAIAQLLHHACDSKIDTSLIDNMLRFFEDTSAKKGWDWEYSQPPLQANLKATARAIMALAKINEMLDKRINHIILKHFSVKEKNIGLSENLTLDSLFYPDYGLRLAPDADTLKTMIPQRPPCIEEKDWPKNGIQRLDSIAITLQRMCAHVSGVSLPKREPLCSLVLHGPAGTGKTTLVEALAVSCDVKLVEVTPSDLVKYGEQDIEQRARAVFEALSMLTRTVILFDEFDPVLKRRKVDPEKQLDVFSFLTPGMLPKLKNLHNWTEKRSVAYVLVTNLIGTLDEAAVRKGRFDERLGIYPPDLLSRTGRFLDQIYPDFQKRLPWVGIIEIIKKTEGKGMTTLGKPGWFTIPDSEKKREELKKKPGTPFHFLHLKQENPDATIGELRAKAILEWPEPDDELKGILGEGPSAVREWLEWTWINLWDELLSENANDENLRDLLNDRDSLNKLLKHKFAQRLSLSD</sequence>
<evidence type="ECO:0000256" key="2">
    <source>
        <dbReference type="ARBA" id="ARBA00022741"/>
    </source>
</evidence>
<dbReference type="SUPFAM" id="SSF52540">
    <property type="entry name" value="P-loop containing nucleoside triphosphate hydrolases"/>
    <property type="match status" value="1"/>
</dbReference>
<dbReference type="InterPro" id="IPR003959">
    <property type="entry name" value="ATPase_AAA_core"/>
</dbReference>
<reference evidence="6" key="1">
    <citation type="submission" date="2016-10" db="EMBL/GenBank/DDBJ databases">
        <authorList>
            <person name="Varghese N."/>
        </authorList>
    </citation>
    <scope>NUCLEOTIDE SEQUENCE [LARGE SCALE GENOMIC DNA]</scope>
    <source>
        <strain evidence="6">Nsp8</strain>
    </source>
</reference>
<dbReference type="Gene3D" id="3.40.50.300">
    <property type="entry name" value="P-loop containing nucleotide triphosphate hydrolases"/>
    <property type="match status" value="1"/>
</dbReference>
<evidence type="ECO:0000256" key="3">
    <source>
        <dbReference type="ARBA" id="ARBA00022840"/>
    </source>
</evidence>
<dbReference type="AlphaFoldDB" id="A0A1I5E0Q3"/>
<feature type="domain" description="AAA+ ATPase" evidence="4">
    <location>
        <begin position="661"/>
        <end position="803"/>
    </location>
</feature>
<evidence type="ECO:0000259" key="4">
    <source>
        <dbReference type="SMART" id="SM00382"/>
    </source>
</evidence>
<dbReference type="InterPro" id="IPR027417">
    <property type="entry name" value="P-loop_NTPase"/>
</dbReference>
<dbReference type="CDD" id="cd19481">
    <property type="entry name" value="RecA-like_protease"/>
    <property type="match status" value="1"/>
</dbReference>
<dbReference type="InterPro" id="IPR003593">
    <property type="entry name" value="AAA+_ATPase"/>
</dbReference>
<evidence type="ECO:0000313" key="5">
    <source>
        <dbReference type="EMBL" id="SFO05042.1"/>
    </source>
</evidence>
<dbReference type="EMBL" id="FOVJ01000006">
    <property type="protein sequence ID" value="SFO05042.1"/>
    <property type="molecule type" value="Genomic_DNA"/>
</dbReference>
<comment type="similarity">
    <text evidence="1">Belongs to the AAA ATPase family.</text>
</comment>
<evidence type="ECO:0000313" key="6">
    <source>
        <dbReference type="Proteomes" id="UP000183107"/>
    </source>
</evidence>
<dbReference type="RefSeq" id="WP_074797868.1">
    <property type="nucleotide sequence ID" value="NZ_FOVJ01000006.1"/>
</dbReference>
<dbReference type="Pfam" id="PF00004">
    <property type="entry name" value="AAA"/>
    <property type="match status" value="1"/>
</dbReference>
<organism evidence="5 6">
    <name type="scientific">Nitrosospira briensis</name>
    <dbReference type="NCBI Taxonomy" id="35799"/>
    <lineage>
        <taxon>Bacteria</taxon>
        <taxon>Pseudomonadati</taxon>
        <taxon>Pseudomonadota</taxon>
        <taxon>Betaproteobacteria</taxon>
        <taxon>Nitrosomonadales</taxon>
        <taxon>Nitrosomonadaceae</taxon>
        <taxon>Nitrosospira</taxon>
    </lineage>
</organism>
<dbReference type="Proteomes" id="UP000183107">
    <property type="component" value="Unassembled WGS sequence"/>
</dbReference>
<keyword evidence="6" id="KW-1185">Reference proteome</keyword>